<sequence>MRQDLAGFDERAHQAVETAMLDCLGKAQSKDLQKAPNLVRQIECLVPHRRRGGADLARFHADDMKALVRKPLEQMLNHGASFKPDPRYQVSEALLALDDLIDITGQFTFKSNTTLRIHNSQCARPQRNIQSAKILHRLSPLFIDTL</sequence>
<evidence type="ECO:0000313" key="1">
    <source>
        <dbReference type="EMBL" id="MFC3615378.1"/>
    </source>
</evidence>
<dbReference type="EMBL" id="JBHRXI010000017">
    <property type="protein sequence ID" value="MFC3615378.1"/>
    <property type="molecule type" value="Genomic_DNA"/>
</dbReference>
<proteinExistence type="predicted"/>
<evidence type="ECO:0000313" key="2">
    <source>
        <dbReference type="Proteomes" id="UP001595629"/>
    </source>
</evidence>
<keyword evidence="2" id="KW-1185">Reference proteome</keyword>
<name>A0ABV7TJK4_9RHOB</name>
<comment type="caution">
    <text evidence="1">The sequence shown here is derived from an EMBL/GenBank/DDBJ whole genome shotgun (WGS) entry which is preliminary data.</text>
</comment>
<reference evidence="2" key="1">
    <citation type="journal article" date="2019" name="Int. J. Syst. Evol. Microbiol.">
        <title>The Global Catalogue of Microorganisms (GCM) 10K type strain sequencing project: providing services to taxonomists for standard genome sequencing and annotation.</title>
        <authorList>
            <consortium name="The Broad Institute Genomics Platform"/>
            <consortium name="The Broad Institute Genome Sequencing Center for Infectious Disease"/>
            <person name="Wu L."/>
            <person name="Ma J."/>
        </authorList>
    </citation>
    <scope>NUCLEOTIDE SEQUENCE [LARGE SCALE GENOMIC DNA]</scope>
    <source>
        <strain evidence="2">KCTC 42911</strain>
    </source>
</reference>
<dbReference type="Proteomes" id="UP001595629">
    <property type="component" value="Unassembled WGS sequence"/>
</dbReference>
<organism evidence="1 2">
    <name type="scientific">Lutimaribacter marinistellae</name>
    <dbReference type="NCBI Taxonomy" id="1820329"/>
    <lineage>
        <taxon>Bacteria</taxon>
        <taxon>Pseudomonadati</taxon>
        <taxon>Pseudomonadota</taxon>
        <taxon>Alphaproteobacteria</taxon>
        <taxon>Rhodobacterales</taxon>
        <taxon>Roseobacteraceae</taxon>
        <taxon>Lutimaribacter</taxon>
    </lineage>
</organism>
<accession>A0ABV7TJK4</accession>
<dbReference type="RefSeq" id="WP_386736652.1">
    <property type="nucleotide sequence ID" value="NZ_JBHRXI010000017.1"/>
</dbReference>
<protein>
    <submittedName>
        <fullName evidence="1">Uncharacterized protein</fullName>
    </submittedName>
</protein>
<gene>
    <name evidence="1" type="ORF">ACFORG_16600</name>
</gene>